<dbReference type="InterPro" id="IPR050093">
    <property type="entry name" value="ABC_SmlMolc_Importer"/>
</dbReference>
<comment type="caution">
    <text evidence="5">The sequence shown here is derived from an EMBL/GenBank/DDBJ whole genome shotgun (WGS) entry which is preliminary data.</text>
</comment>
<dbReference type="PROSITE" id="PS50893">
    <property type="entry name" value="ABC_TRANSPORTER_2"/>
    <property type="match status" value="1"/>
</dbReference>
<dbReference type="Gene3D" id="3.40.50.300">
    <property type="entry name" value="P-loop containing nucleotide triphosphate hydrolases"/>
    <property type="match status" value="1"/>
</dbReference>
<dbReference type="GO" id="GO:0005524">
    <property type="term" value="F:ATP binding"/>
    <property type="evidence" value="ECO:0007669"/>
    <property type="project" value="UniProtKB-KW"/>
</dbReference>
<dbReference type="PANTHER" id="PTHR42781:SF4">
    <property type="entry name" value="SPERMIDINE_PUTRESCINE IMPORT ATP-BINDING PROTEIN POTA"/>
    <property type="match status" value="1"/>
</dbReference>
<name>A0A317DH41_9ACTN</name>
<dbReference type="InterPro" id="IPR003593">
    <property type="entry name" value="AAA+_ATPase"/>
</dbReference>
<evidence type="ECO:0000313" key="5">
    <source>
        <dbReference type="EMBL" id="PWR13887.1"/>
    </source>
</evidence>
<keyword evidence="3 5" id="KW-0067">ATP-binding</keyword>
<dbReference type="EMBL" id="QGKS01000253">
    <property type="protein sequence ID" value="PWR13887.1"/>
    <property type="molecule type" value="Genomic_DNA"/>
</dbReference>
<gene>
    <name evidence="5" type="ORF">DKT69_18755</name>
</gene>
<dbReference type="Pfam" id="PF00005">
    <property type="entry name" value="ABC_tran"/>
    <property type="match status" value="1"/>
</dbReference>
<organism evidence="5 6">
    <name type="scientific">Micromonospora sicca</name>
    <dbReference type="NCBI Taxonomy" id="2202420"/>
    <lineage>
        <taxon>Bacteria</taxon>
        <taxon>Bacillati</taxon>
        <taxon>Actinomycetota</taxon>
        <taxon>Actinomycetes</taxon>
        <taxon>Micromonosporales</taxon>
        <taxon>Micromonosporaceae</taxon>
        <taxon>Micromonospora</taxon>
    </lineage>
</organism>
<evidence type="ECO:0000256" key="3">
    <source>
        <dbReference type="ARBA" id="ARBA00022840"/>
    </source>
</evidence>
<dbReference type="SUPFAM" id="SSF52540">
    <property type="entry name" value="P-loop containing nucleoside triphosphate hydrolases"/>
    <property type="match status" value="1"/>
</dbReference>
<dbReference type="GO" id="GO:0016887">
    <property type="term" value="F:ATP hydrolysis activity"/>
    <property type="evidence" value="ECO:0007669"/>
    <property type="project" value="InterPro"/>
</dbReference>
<dbReference type="SUPFAM" id="SSF50331">
    <property type="entry name" value="MOP-like"/>
    <property type="match status" value="1"/>
</dbReference>
<dbReference type="InterPro" id="IPR003439">
    <property type="entry name" value="ABC_transporter-like_ATP-bd"/>
</dbReference>
<dbReference type="AlphaFoldDB" id="A0A317DH41"/>
<dbReference type="Gene3D" id="2.40.50.100">
    <property type="match status" value="1"/>
</dbReference>
<evidence type="ECO:0000313" key="6">
    <source>
        <dbReference type="Proteomes" id="UP000246050"/>
    </source>
</evidence>
<dbReference type="OrthoDB" id="9802264at2"/>
<dbReference type="InterPro" id="IPR008995">
    <property type="entry name" value="Mo/tungstate-bd_C_term_dom"/>
</dbReference>
<dbReference type="SMART" id="SM00382">
    <property type="entry name" value="AAA"/>
    <property type="match status" value="1"/>
</dbReference>
<reference evidence="5 6" key="1">
    <citation type="submission" date="2018-05" db="EMBL/GenBank/DDBJ databases">
        <title>Micromonosporas from Atacama Desert.</title>
        <authorList>
            <person name="Carro L."/>
            <person name="Golinska P."/>
            <person name="Klenk H.-P."/>
            <person name="Goodfellow M."/>
        </authorList>
    </citation>
    <scope>NUCLEOTIDE SEQUENCE [LARGE SCALE GENOMIC DNA]</scope>
    <source>
        <strain evidence="5 6">4G51</strain>
    </source>
</reference>
<dbReference type="FunFam" id="3.40.50.300:FF:000133">
    <property type="entry name" value="Spermidine/putrescine import ATP-binding protein PotA"/>
    <property type="match status" value="1"/>
</dbReference>
<dbReference type="PROSITE" id="PS00211">
    <property type="entry name" value="ABC_TRANSPORTER_1"/>
    <property type="match status" value="1"/>
</dbReference>
<dbReference type="Proteomes" id="UP000246050">
    <property type="component" value="Unassembled WGS sequence"/>
</dbReference>
<dbReference type="Pfam" id="PF08402">
    <property type="entry name" value="TOBE_2"/>
    <property type="match status" value="1"/>
</dbReference>
<accession>A0A317DH41</accession>
<evidence type="ECO:0000259" key="4">
    <source>
        <dbReference type="PROSITE" id="PS50893"/>
    </source>
</evidence>
<evidence type="ECO:0000256" key="2">
    <source>
        <dbReference type="ARBA" id="ARBA00022741"/>
    </source>
</evidence>
<keyword evidence="1" id="KW-0813">Transport</keyword>
<evidence type="ECO:0000256" key="1">
    <source>
        <dbReference type="ARBA" id="ARBA00022448"/>
    </source>
</evidence>
<dbReference type="GO" id="GO:0043190">
    <property type="term" value="C:ATP-binding cassette (ABC) transporter complex"/>
    <property type="evidence" value="ECO:0007669"/>
    <property type="project" value="InterPro"/>
</dbReference>
<dbReference type="InterPro" id="IPR017871">
    <property type="entry name" value="ABC_transporter-like_CS"/>
</dbReference>
<dbReference type="InterPro" id="IPR013611">
    <property type="entry name" value="Transp-assoc_OB_typ2"/>
</dbReference>
<sequence>MNTVLSLTGISKSFGKVPILHGVDLDVHEGEILSLLGPSGCGKTTILRIIGGFERPDRGRVVLAGKDITDVPPHRRPVNIVFQRYLLFPHLSVFDNVAFGLRIDKVGKRDIERRVREALELVGLEDLADRRATQLSGGQSQRISLARALVKRPQVLLLDEPLSALDQKVRISMQAELRRIHRETGTTFVYVTHDQQEAMSLSNRVVVMNAGRIEQIGTPADVYHRSATKFVSGFVGDANLVAVEALDSAGDGTEVKVVETGQRLRLRQTLPQREAVLVVRPELLRLSATGDDGLSGTISDIAFLGSAVQFHVDLDGMTLRVQEPAGAAPLTLGVGDVVRVVLPDHPVHVLTD</sequence>
<proteinExistence type="predicted"/>
<keyword evidence="2" id="KW-0547">Nucleotide-binding</keyword>
<dbReference type="GO" id="GO:0022857">
    <property type="term" value="F:transmembrane transporter activity"/>
    <property type="evidence" value="ECO:0007669"/>
    <property type="project" value="InterPro"/>
</dbReference>
<protein>
    <submittedName>
        <fullName evidence="5">Fe3+/spermidine/putrescine ABC transporter ATP-binding protein</fullName>
    </submittedName>
</protein>
<dbReference type="InterPro" id="IPR027417">
    <property type="entry name" value="P-loop_NTPase"/>
</dbReference>
<dbReference type="PANTHER" id="PTHR42781">
    <property type="entry name" value="SPERMIDINE/PUTRESCINE IMPORT ATP-BINDING PROTEIN POTA"/>
    <property type="match status" value="1"/>
</dbReference>
<dbReference type="RefSeq" id="WP_109802826.1">
    <property type="nucleotide sequence ID" value="NZ_QGKS01000253.1"/>
</dbReference>
<feature type="domain" description="ABC transporter" evidence="4">
    <location>
        <begin position="5"/>
        <end position="235"/>
    </location>
</feature>